<dbReference type="InterPro" id="IPR002048">
    <property type="entry name" value="EF_hand_dom"/>
</dbReference>
<organism evidence="3 4">
    <name type="scientific">Aphanomyces euteiches</name>
    <dbReference type="NCBI Taxonomy" id="100861"/>
    <lineage>
        <taxon>Eukaryota</taxon>
        <taxon>Sar</taxon>
        <taxon>Stramenopiles</taxon>
        <taxon>Oomycota</taxon>
        <taxon>Saprolegniomycetes</taxon>
        <taxon>Saprolegniales</taxon>
        <taxon>Verrucalvaceae</taxon>
        <taxon>Aphanomyces</taxon>
    </lineage>
</organism>
<dbReference type="Gene3D" id="1.10.238.10">
    <property type="entry name" value="EF-hand"/>
    <property type="match status" value="1"/>
</dbReference>
<evidence type="ECO:0000313" key="4">
    <source>
        <dbReference type="Proteomes" id="UP000481153"/>
    </source>
</evidence>
<dbReference type="PROSITE" id="PS50222">
    <property type="entry name" value="EF_HAND_2"/>
    <property type="match status" value="1"/>
</dbReference>
<dbReference type="AlphaFoldDB" id="A0A6G0X3T7"/>
<reference evidence="3 4" key="1">
    <citation type="submission" date="2019-07" db="EMBL/GenBank/DDBJ databases">
        <title>Genomics analysis of Aphanomyces spp. identifies a new class of oomycete effector associated with host adaptation.</title>
        <authorList>
            <person name="Gaulin E."/>
        </authorList>
    </citation>
    <scope>NUCLEOTIDE SEQUENCE [LARGE SCALE GENOMIC DNA]</scope>
    <source>
        <strain evidence="3 4">ATCC 201684</strain>
    </source>
</reference>
<proteinExistence type="predicted"/>
<dbReference type="InterPro" id="IPR011992">
    <property type="entry name" value="EF-hand-dom_pair"/>
</dbReference>
<comment type="caution">
    <text evidence="3">The sequence shown here is derived from an EMBL/GenBank/DDBJ whole genome shotgun (WGS) entry which is preliminary data.</text>
</comment>
<keyword evidence="4" id="KW-1185">Reference proteome</keyword>
<dbReference type="EMBL" id="VJMJ01000114">
    <property type="protein sequence ID" value="KAF0734453.1"/>
    <property type="molecule type" value="Genomic_DNA"/>
</dbReference>
<accession>A0A6G0X3T7</accession>
<sequence length="202" mass="22595">MDVRSALQSVYENRSTALEVSDVAGMRALFAYIDTNRDGTLSAKQALCIFQLLGLSAHEEHVYELEQMSFPEFISIVDHHTKIATADPTLHSWNTINHFRNDYVSRDQLACFLVNCDGKQVPPAHLDRFLELYGISNELDPHLGELEETGYLKLLDDYKDDDAVEKGNRRRHAVKNLSVPPPLQVTSLEPAQGDSVDAGNAV</sequence>
<evidence type="ECO:0000256" key="1">
    <source>
        <dbReference type="SAM" id="MobiDB-lite"/>
    </source>
</evidence>
<dbReference type="GO" id="GO:0005509">
    <property type="term" value="F:calcium ion binding"/>
    <property type="evidence" value="ECO:0007669"/>
    <property type="project" value="InterPro"/>
</dbReference>
<evidence type="ECO:0000259" key="2">
    <source>
        <dbReference type="PROSITE" id="PS50222"/>
    </source>
</evidence>
<name>A0A6G0X3T7_9STRA</name>
<protein>
    <recommendedName>
        <fullName evidence="2">EF-hand domain-containing protein</fullName>
    </recommendedName>
</protein>
<gene>
    <name evidence="3" type="ORF">Ae201684_008912</name>
</gene>
<dbReference type="VEuPathDB" id="FungiDB:AeMF1_011016"/>
<dbReference type="Proteomes" id="UP000481153">
    <property type="component" value="Unassembled WGS sequence"/>
</dbReference>
<feature type="region of interest" description="Disordered" evidence="1">
    <location>
        <begin position="181"/>
        <end position="202"/>
    </location>
</feature>
<evidence type="ECO:0000313" key="3">
    <source>
        <dbReference type="EMBL" id="KAF0734453.1"/>
    </source>
</evidence>
<dbReference type="SUPFAM" id="SSF47473">
    <property type="entry name" value="EF-hand"/>
    <property type="match status" value="1"/>
</dbReference>
<feature type="domain" description="EF-hand" evidence="2">
    <location>
        <begin position="21"/>
        <end position="56"/>
    </location>
</feature>